<dbReference type="GO" id="GO:0005680">
    <property type="term" value="C:anaphase-promoting complex"/>
    <property type="evidence" value="ECO:0007669"/>
    <property type="project" value="InterPro"/>
</dbReference>
<keyword evidence="4" id="KW-0833">Ubl conjugation pathway</keyword>
<comment type="similarity">
    <text evidence="1">Belongs to the APC10 family.</text>
</comment>
<dbReference type="PANTHER" id="PTHR12936:SF0">
    <property type="entry name" value="ANAPHASE-PROMOTING COMPLEX SUBUNIT 10"/>
    <property type="match status" value="1"/>
</dbReference>
<dbReference type="PANTHER" id="PTHR12936">
    <property type="entry name" value="ANAPHASE-PROMOTING COMPLEX 10"/>
    <property type="match status" value="1"/>
</dbReference>
<dbReference type="GO" id="GO:0051301">
    <property type="term" value="P:cell division"/>
    <property type="evidence" value="ECO:0007669"/>
    <property type="project" value="UniProtKB-KW"/>
</dbReference>
<evidence type="ECO:0000256" key="4">
    <source>
        <dbReference type="ARBA" id="ARBA00022786"/>
    </source>
</evidence>
<dbReference type="SUPFAM" id="SSF49785">
    <property type="entry name" value="Galactose-binding domain-like"/>
    <property type="match status" value="1"/>
</dbReference>
<reference evidence="7" key="1">
    <citation type="journal article" date="2020" name="Fungal Divers.">
        <title>Resolving the Mortierellaceae phylogeny through synthesis of multi-gene phylogenetics and phylogenomics.</title>
        <authorList>
            <person name="Vandepol N."/>
            <person name="Liber J."/>
            <person name="Desiro A."/>
            <person name="Na H."/>
            <person name="Kennedy M."/>
            <person name="Barry K."/>
            <person name="Grigoriev I.V."/>
            <person name="Miller A.N."/>
            <person name="O'Donnell K."/>
            <person name="Stajich J.E."/>
            <person name="Bonito G."/>
        </authorList>
    </citation>
    <scope>NUCLEOTIDE SEQUENCE</scope>
    <source>
        <strain evidence="7">NVP1</strain>
    </source>
</reference>
<evidence type="ECO:0000259" key="6">
    <source>
        <dbReference type="PROSITE" id="PS51284"/>
    </source>
</evidence>
<dbReference type="PROSITE" id="PS51284">
    <property type="entry name" value="DOC"/>
    <property type="match status" value="1"/>
</dbReference>
<dbReference type="GO" id="GO:0031145">
    <property type="term" value="P:anaphase-promoting complex-dependent catabolic process"/>
    <property type="evidence" value="ECO:0007669"/>
    <property type="project" value="InterPro"/>
</dbReference>
<dbReference type="AlphaFoldDB" id="A0A9P5SJH9"/>
<feature type="domain" description="DOC" evidence="6">
    <location>
        <begin position="1"/>
        <end position="172"/>
    </location>
</feature>
<keyword evidence="8" id="KW-1185">Reference proteome</keyword>
<organism evidence="7 8">
    <name type="scientific">Podila minutissima</name>
    <dbReference type="NCBI Taxonomy" id="64525"/>
    <lineage>
        <taxon>Eukaryota</taxon>
        <taxon>Fungi</taxon>
        <taxon>Fungi incertae sedis</taxon>
        <taxon>Mucoromycota</taxon>
        <taxon>Mortierellomycotina</taxon>
        <taxon>Mortierellomycetes</taxon>
        <taxon>Mortierellales</taxon>
        <taxon>Mortierellaceae</taxon>
        <taxon>Podila</taxon>
    </lineage>
</organism>
<accession>A0A9P5SJH9</accession>
<dbReference type="GO" id="GO:0070979">
    <property type="term" value="P:protein K11-linked ubiquitination"/>
    <property type="evidence" value="ECO:0007669"/>
    <property type="project" value="TreeGrafter"/>
</dbReference>
<evidence type="ECO:0000313" key="8">
    <source>
        <dbReference type="Proteomes" id="UP000696485"/>
    </source>
</evidence>
<dbReference type="EMBL" id="JAAAUY010000586">
    <property type="protein sequence ID" value="KAF9328220.1"/>
    <property type="molecule type" value="Genomic_DNA"/>
</dbReference>
<keyword evidence="3" id="KW-0498">Mitosis</keyword>
<gene>
    <name evidence="7" type="ORF">BG006_008559</name>
</gene>
<protein>
    <recommendedName>
        <fullName evidence="6">DOC domain-containing protein</fullName>
    </recommendedName>
</protein>
<sequence length="173" mass="19806">MPDPCRIHLLRVLKGVSEPMDGEDAMVDFDGWIDGCPALMDFERDGVWDTYQNQTARSHIQLSFYNDSKLDESYTPQRISVRGGTDFHDLKELVMLELEDLSGWTNIKLEDSPGSGKAPQVFLLQFAVLLNQQSGKDTHIRQLKIFSTKEPALIQDEQIPFEDPKFMQFANIR</sequence>
<name>A0A9P5SJH9_9FUNG</name>
<proteinExistence type="inferred from homology"/>
<evidence type="ECO:0000256" key="2">
    <source>
        <dbReference type="ARBA" id="ARBA00022618"/>
    </source>
</evidence>
<dbReference type="InterPro" id="IPR008979">
    <property type="entry name" value="Galactose-bd-like_sf"/>
</dbReference>
<evidence type="ECO:0000256" key="1">
    <source>
        <dbReference type="ARBA" id="ARBA00006762"/>
    </source>
</evidence>
<dbReference type="Pfam" id="PF03256">
    <property type="entry name" value="ANAPC10"/>
    <property type="match status" value="1"/>
</dbReference>
<dbReference type="InterPro" id="IPR016901">
    <property type="entry name" value="APC10/Doc1"/>
</dbReference>
<evidence type="ECO:0000256" key="3">
    <source>
        <dbReference type="ARBA" id="ARBA00022776"/>
    </source>
</evidence>
<dbReference type="Proteomes" id="UP000696485">
    <property type="component" value="Unassembled WGS sequence"/>
</dbReference>
<keyword evidence="5" id="KW-0131">Cell cycle</keyword>
<dbReference type="SMART" id="SM01337">
    <property type="entry name" value="APC10"/>
    <property type="match status" value="1"/>
</dbReference>
<evidence type="ECO:0000313" key="7">
    <source>
        <dbReference type="EMBL" id="KAF9328220.1"/>
    </source>
</evidence>
<comment type="caution">
    <text evidence="7">The sequence shown here is derived from an EMBL/GenBank/DDBJ whole genome shotgun (WGS) entry which is preliminary data.</text>
</comment>
<keyword evidence="2" id="KW-0132">Cell division</keyword>
<evidence type="ECO:0000256" key="5">
    <source>
        <dbReference type="ARBA" id="ARBA00023306"/>
    </source>
</evidence>
<dbReference type="InterPro" id="IPR004939">
    <property type="entry name" value="APC_su10/DOC_dom"/>
</dbReference>
<dbReference type="Gene3D" id="2.60.120.260">
    <property type="entry name" value="Galactose-binding domain-like"/>
    <property type="match status" value="1"/>
</dbReference>